<keyword evidence="2" id="KW-1185">Reference proteome</keyword>
<name>A0A223NW22_9SPHI</name>
<dbReference type="KEGG" id="muc:MuYL_2167"/>
<dbReference type="AlphaFoldDB" id="A0A223NW22"/>
<dbReference type="Proteomes" id="UP000215002">
    <property type="component" value="Chromosome"/>
</dbReference>
<evidence type="ECO:0008006" key="3">
    <source>
        <dbReference type="Google" id="ProtNLM"/>
    </source>
</evidence>
<dbReference type="PROSITE" id="PS51257">
    <property type="entry name" value="PROKAR_LIPOPROTEIN"/>
    <property type="match status" value="1"/>
</dbReference>
<gene>
    <name evidence="1" type="ORF">MuYL_2167</name>
</gene>
<dbReference type="EMBL" id="CP022743">
    <property type="protein sequence ID" value="ASU34057.1"/>
    <property type="molecule type" value="Genomic_DNA"/>
</dbReference>
<evidence type="ECO:0000313" key="1">
    <source>
        <dbReference type="EMBL" id="ASU34057.1"/>
    </source>
</evidence>
<reference evidence="1 2" key="1">
    <citation type="submission" date="2017-08" db="EMBL/GenBank/DDBJ databases">
        <title>Complete genome sequence of Mucilaginibacter sp. strain BJC16-A31.</title>
        <authorList>
            <consortium name="Henan University of Science and Technology"/>
            <person name="You X."/>
        </authorList>
    </citation>
    <scope>NUCLEOTIDE SEQUENCE [LARGE SCALE GENOMIC DNA]</scope>
    <source>
        <strain evidence="1 2">BJC16-A31</strain>
    </source>
</reference>
<proteinExistence type="predicted"/>
<accession>A0A223NW22</accession>
<organism evidence="1 2">
    <name type="scientific">Mucilaginibacter xinganensis</name>
    <dbReference type="NCBI Taxonomy" id="1234841"/>
    <lineage>
        <taxon>Bacteria</taxon>
        <taxon>Pseudomonadati</taxon>
        <taxon>Bacteroidota</taxon>
        <taxon>Sphingobacteriia</taxon>
        <taxon>Sphingobacteriales</taxon>
        <taxon>Sphingobacteriaceae</taxon>
        <taxon>Mucilaginibacter</taxon>
    </lineage>
</organism>
<dbReference type="OrthoDB" id="798101at2"/>
<sequence length="98" mass="11125">MKKLLFAGLLSLIVIAGCTKQIYYAIGTPETEFKAHTKGRLALIEQTEHSATYRKYYTFMGQASNDDNGMYYYFTDGKLVRMDRTGPNVSVFIQHNGN</sequence>
<evidence type="ECO:0000313" key="2">
    <source>
        <dbReference type="Proteomes" id="UP000215002"/>
    </source>
</evidence>
<protein>
    <recommendedName>
        <fullName evidence="3">Lipoprotein</fullName>
    </recommendedName>
</protein>
<dbReference type="RefSeq" id="WP_094570450.1">
    <property type="nucleotide sequence ID" value="NZ_CP022743.1"/>
</dbReference>